<evidence type="ECO:0000313" key="3">
    <source>
        <dbReference type="EMBL" id="ODQ68694.1"/>
    </source>
</evidence>
<dbReference type="Pfam" id="PF12013">
    <property type="entry name" value="OrsD"/>
    <property type="match status" value="1"/>
</dbReference>
<gene>
    <name evidence="3" type="ORF">LIPSTDRAFT_7532</name>
</gene>
<organism evidence="3 4">
    <name type="scientific">Lipomyces starkeyi NRRL Y-11557</name>
    <dbReference type="NCBI Taxonomy" id="675824"/>
    <lineage>
        <taxon>Eukaryota</taxon>
        <taxon>Fungi</taxon>
        <taxon>Dikarya</taxon>
        <taxon>Ascomycota</taxon>
        <taxon>Saccharomycotina</taxon>
        <taxon>Lipomycetes</taxon>
        <taxon>Lipomycetales</taxon>
        <taxon>Lipomycetaceae</taxon>
        <taxon>Lipomyces</taxon>
    </lineage>
</organism>
<feature type="region of interest" description="Disordered" evidence="1">
    <location>
        <begin position="72"/>
        <end position="100"/>
    </location>
</feature>
<dbReference type="AlphaFoldDB" id="A0A1E3PTV1"/>
<proteinExistence type="predicted"/>
<dbReference type="Proteomes" id="UP000094385">
    <property type="component" value="Unassembled WGS sequence"/>
</dbReference>
<dbReference type="InterPro" id="IPR022698">
    <property type="entry name" value="OrsD"/>
</dbReference>
<dbReference type="OrthoDB" id="10437245at2759"/>
<feature type="compositionally biased region" description="Basic and acidic residues" evidence="1">
    <location>
        <begin position="80"/>
        <end position="100"/>
    </location>
</feature>
<feature type="domain" description="C2H2-type" evidence="2">
    <location>
        <begin position="138"/>
        <end position="160"/>
    </location>
</feature>
<reference evidence="3 4" key="1">
    <citation type="journal article" date="2016" name="Proc. Natl. Acad. Sci. U.S.A.">
        <title>Comparative genomics of biotechnologically important yeasts.</title>
        <authorList>
            <person name="Riley R."/>
            <person name="Haridas S."/>
            <person name="Wolfe K.H."/>
            <person name="Lopes M.R."/>
            <person name="Hittinger C.T."/>
            <person name="Goeker M."/>
            <person name="Salamov A.A."/>
            <person name="Wisecaver J.H."/>
            <person name="Long T.M."/>
            <person name="Calvey C.H."/>
            <person name="Aerts A.L."/>
            <person name="Barry K.W."/>
            <person name="Choi C."/>
            <person name="Clum A."/>
            <person name="Coughlan A.Y."/>
            <person name="Deshpande S."/>
            <person name="Douglass A.P."/>
            <person name="Hanson S.J."/>
            <person name="Klenk H.-P."/>
            <person name="LaButti K.M."/>
            <person name="Lapidus A."/>
            <person name="Lindquist E.A."/>
            <person name="Lipzen A.M."/>
            <person name="Meier-Kolthoff J.P."/>
            <person name="Ohm R.A."/>
            <person name="Otillar R.P."/>
            <person name="Pangilinan J.L."/>
            <person name="Peng Y."/>
            <person name="Rokas A."/>
            <person name="Rosa C.A."/>
            <person name="Scheuner C."/>
            <person name="Sibirny A.A."/>
            <person name="Slot J.C."/>
            <person name="Stielow J.B."/>
            <person name="Sun H."/>
            <person name="Kurtzman C.P."/>
            <person name="Blackwell M."/>
            <person name="Grigoriev I.V."/>
            <person name="Jeffries T.W."/>
        </authorList>
    </citation>
    <scope>NUCLEOTIDE SEQUENCE [LARGE SCALE GENOMIC DNA]</scope>
    <source>
        <strain evidence="3 4">NRRL Y-11557</strain>
    </source>
</reference>
<dbReference type="SMART" id="SM00355">
    <property type="entry name" value="ZnF_C2H2"/>
    <property type="match status" value="4"/>
</dbReference>
<dbReference type="Gene3D" id="3.30.160.60">
    <property type="entry name" value="Classic Zinc Finger"/>
    <property type="match status" value="1"/>
</dbReference>
<evidence type="ECO:0000313" key="4">
    <source>
        <dbReference type="Proteomes" id="UP000094385"/>
    </source>
</evidence>
<protein>
    <recommendedName>
        <fullName evidence="2">C2H2-type domain-containing protein</fullName>
    </recommendedName>
</protein>
<keyword evidence="4" id="KW-1185">Reference proteome</keyword>
<evidence type="ECO:0000256" key="1">
    <source>
        <dbReference type="SAM" id="MobiDB-lite"/>
    </source>
</evidence>
<feature type="domain" description="C2H2-type" evidence="2">
    <location>
        <begin position="229"/>
        <end position="256"/>
    </location>
</feature>
<name>A0A1E3PTV1_LIPST</name>
<accession>A0A1E3PTV1</accession>
<dbReference type="EMBL" id="KV454402">
    <property type="protein sequence ID" value="ODQ68694.1"/>
    <property type="molecule type" value="Genomic_DNA"/>
</dbReference>
<dbReference type="InterPro" id="IPR013087">
    <property type="entry name" value="Znf_C2H2_type"/>
</dbReference>
<feature type="domain" description="C2H2-type" evidence="2">
    <location>
        <begin position="55"/>
        <end position="77"/>
    </location>
</feature>
<feature type="domain" description="C2H2-type" evidence="2">
    <location>
        <begin position="8"/>
        <end position="32"/>
    </location>
</feature>
<evidence type="ECO:0000259" key="2">
    <source>
        <dbReference type="SMART" id="SM00355"/>
    </source>
</evidence>
<sequence length="393" mass="44942">MYSESTIFQCLECDHAPFDTKAKFNKHSSSKHRRAETFEFSGVAYPLTVTSDDMYACPTCMAKTASVRSLKRHMVRHRDKAQEERLSEREQIQDHSEDLRNSERRIDDTDTLITSGDISEIRSMEELGFMIEATWKVAICTRCKFVVDRAVLIDHLKLKHGLENPNEDAILQVARQYALRPHLAIIWDETTESQVDESDDEDHGSSLFNPTAFRPGSSALRGIPVQDGFKCEVCEQRLRHICVKTKEGMRTHYKRHHLDQTVEYHQVRVQAFYGRSKVQSQLRFVQVTETQSTDMAPLSAFGIPENIHSVPGHNSTVVERKDLNQFGVKFQGYALLEIVDLSDLGNLLHNSQDESFELLKKLSLRMLEASREDTMAGFQPLLGKVMVGDSDKY</sequence>